<dbReference type="OrthoDB" id="9783154at2"/>
<evidence type="ECO:0000256" key="1">
    <source>
        <dbReference type="ARBA" id="ARBA00008779"/>
    </source>
</evidence>
<evidence type="ECO:0000259" key="4">
    <source>
        <dbReference type="Pfam" id="PF00884"/>
    </source>
</evidence>
<feature type="domain" description="Sulfatase N-terminal" evidence="4">
    <location>
        <begin position="28"/>
        <end position="399"/>
    </location>
</feature>
<dbReference type="PROSITE" id="PS00523">
    <property type="entry name" value="SULFATASE_1"/>
    <property type="match status" value="1"/>
</dbReference>
<keyword evidence="3" id="KW-0732">Signal</keyword>
<protein>
    <submittedName>
        <fullName evidence="5">Arylsulfatase</fullName>
    </submittedName>
</protein>
<dbReference type="PANTHER" id="PTHR43751">
    <property type="entry name" value="SULFATASE"/>
    <property type="match status" value="1"/>
</dbReference>
<comment type="similarity">
    <text evidence="1">Belongs to the sulfatase family.</text>
</comment>
<dbReference type="InterPro" id="IPR024607">
    <property type="entry name" value="Sulfatase_CS"/>
</dbReference>
<dbReference type="SUPFAM" id="SSF53649">
    <property type="entry name" value="Alkaline phosphatase-like"/>
    <property type="match status" value="1"/>
</dbReference>
<dbReference type="Gene3D" id="3.30.1120.10">
    <property type="match status" value="1"/>
</dbReference>
<name>A0A2S8FD65_9BACT</name>
<feature type="signal peptide" evidence="3">
    <location>
        <begin position="1"/>
        <end position="24"/>
    </location>
</feature>
<dbReference type="PROSITE" id="PS00149">
    <property type="entry name" value="SULFATASE_2"/>
    <property type="match status" value="1"/>
</dbReference>
<keyword evidence="2" id="KW-0378">Hydrolase</keyword>
<evidence type="ECO:0000313" key="6">
    <source>
        <dbReference type="Proteomes" id="UP000239388"/>
    </source>
</evidence>
<evidence type="ECO:0000313" key="5">
    <source>
        <dbReference type="EMBL" id="PQO30097.1"/>
    </source>
</evidence>
<organism evidence="5 6">
    <name type="scientific">Blastopirellula marina</name>
    <dbReference type="NCBI Taxonomy" id="124"/>
    <lineage>
        <taxon>Bacteria</taxon>
        <taxon>Pseudomonadati</taxon>
        <taxon>Planctomycetota</taxon>
        <taxon>Planctomycetia</taxon>
        <taxon>Pirellulales</taxon>
        <taxon>Pirellulaceae</taxon>
        <taxon>Blastopirellula</taxon>
    </lineage>
</organism>
<feature type="chain" id="PRO_5015684341" evidence="3">
    <location>
        <begin position="25"/>
        <end position="495"/>
    </location>
</feature>
<dbReference type="AlphaFoldDB" id="A0A2S8FD65"/>
<dbReference type="RefSeq" id="WP_105357296.1">
    <property type="nucleotide sequence ID" value="NZ_PUIB01000021.1"/>
</dbReference>
<evidence type="ECO:0000256" key="2">
    <source>
        <dbReference type="ARBA" id="ARBA00022801"/>
    </source>
</evidence>
<dbReference type="CDD" id="cd16143">
    <property type="entry name" value="ARS_like"/>
    <property type="match status" value="1"/>
</dbReference>
<evidence type="ECO:0000256" key="3">
    <source>
        <dbReference type="SAM" id="SignalP"/>
    </source>
</evidence>
<dbReference type="EMBL" id="PUIB01000021">
    <property type="protein sequence ID" value="PQO30097.1"/>
    <property type="molecule type" value="Genomic_DNA"/>
</dbReference>
<dbReference type="Proteomes" id="UP000239388">
    <property type="component" value="Unassembled WGS sequence"/>
</dbReference>
<dbReference type="Pfam" id="PF00884">
    <property type="entry name" value="Sulfatase"/>
    <property type="match status" value="1"/>
</dbReference>
<dbReference type="InterPro" id="IPR017850">
    <property type="entry name" value="Alkaline_phosphatase_core_sf"/>
</dbReference>
<comment type="caution">
    <text evidence="5">The sequence shown here is derived from an EMBL/GenBank/DDBJ whole genome shotgun (WGS) entry which is preliminary data.</text>
</comment>
<dbReference type="PANTHER" id="PTHR43751:SF6">
    <property type="entry name" value="N-ACETYLGALACTOSAMINE-6-O-SULFATASE"/>
    <property type="match status" value="1"/>
</dbReference>
<proteinExistence type="inferred from homology"/>
<dbReference type="Gene3D" id="3.40.720.10">
    <property type="entry name" value="Alkaline Phosphatase, subunit A"/>
    <property type="match status" value="1"/>
</dbReference>
<reference evidence="5 6" key="1">
    <citation type="submission" date="2018-02" db="EMBL/GenBank/DDBJ databases">
        <title>Comparative genomes isolates from brazilian mangrove.</title>
        <authorList>
            <person name="Araujo J.E."/>
            <person name="Taketani R.G."/>
            <person name="Silva M.C.P."/>
            <person name="Loureco M.V."/>
            <person name="Andreote F.D."/>
        </authorList>
    </citation>
    <scope>NUCLEOTIDE SEQUENCE [LARGE SCALE GENOMIC DNA]</scope>
    <source>
        <strain evidence="5 6">NAP PRIS-MGV</strain>
    </source>
</reference>
<dbReference type="GO" id="GO:0016787">
    <property type="term" value="F:hydrolase activity"/>
    <property type="evidence" value="ECO:0007669"/>
    <property type="project" value="UniProtKB-KW"/>
</dbReference>
<gene>
    <name evidence="5" type="ORF">C5Y98_21330</name>
</gene>
<sequence>MLKTVNLALAALLVAALLTPAAHAAKPKNIVLIYADDIGYGDFSCYGATTFSTPNVDRIAEEGLQFTDGHCGSATCTPSRYSLLTGRYAWRKKGTGILPGNASLIIPTNEVTLPSMLRDAGYTTGVVGKWHLGLGDGNVNWNGKIAPGPLECGFDYSFLIPATGDRVPCVYVENHHVVGLDPNDPIEVSYSKPVGDEPTGKDNPELLKMKLSVGHDKTIVNGISRIGYMTGGKSARWVDEDMADDITEKAVAFIDDNAKADKPFFLYFSTHDIHVPRVPHPRFVGKSGHGPRGDAILQFDWCVGQILDALDRNHLADDTLLILSSDNGPVLDDGYVDQAVELLGEHKPAGPFRGGKYSFFEGGTRVPTIVRWPSVVKPGESDALVCQIDLLTSLAKLTGQELPAEAAPDSLDVMDALLGKTTIGRDELVEHAGRLSLRSGEWKYIAGQGKNQAQLYNLTQDIGEEKNLAQASPEKLKEMEVRLQTIREAGRTRGQ</sequence>
<dbReference type="InterPro" id="IPR000917">
    <property type="entry name" value="Sulfatase_N"/>
</dbReference>
<dbReference type="InterPro" id="IPR052701">
    <property type="entry name" value="GAG_Ulvan_Degrading_Sulfatases"/>
</dbReference>
<accession>A0A2S8FD65</accession>